<dbReference type="RefSeq" id="WP_395119657.1">
    <property type="nucleotide sequence ID" value="NZ_CP170721.1"/>
</dbReference>
<dbReference type="EMBL" id="CP170721">
    <property type="protein sequence ID" value="XIA19160.1"/>
    <property type="molecule type" value="Genomic_DNA"/>
</dbReference>
<evidence type="ECO:0000313" key="1">
    <source>
        <dbReference type="EMBL" id="XIA19160.1"/>
    </source>
</evidence>
<sequence length="103" mass="11148">MTGPKHHRPHAENVPIGWLSRRGNGCAMAARKIVDLLIEHAAVLVVVADTGETYALDPCGIRACEVERKQPGWMVGTYATGMERGVILADLQERAAELRSDAA</sequence>
<reference evidence="1" key="1">
    <citation type="submission" date="2024-10" db="EMBL/GenBank/DDBJ databases">
        <authorList>
            <person name="Lesea H.P."/>
            <person name="Kuehl J.V."/>
            <person name="Chandonia J.-M."/>
        </authorList>
    </citation>
    <scope>NUCLEOTIDE SEQUENCE</scope>
    <source>
        <strain evidence="1">FW102-FHT14D07</strain>
    </source>
</reference>
<gene>
    <name evidence="1" type="ORF">ACFYG5_03175</name>
</gene>
<accession>A0AB74URI6</accession>
<evidence type="ECO:0008006" key="2">
    <source>
        <dbReference type="Google" id="ProtNLM"/>
    </source>
</evidence>
<protein>
    <recommendedName>
        <fullName evidence="2">CheW-like domain-containing protein</fullName>
    </recommendedName>
</protein>
<name>A0AB74URI6_9GAMM</name>
<dbReference type="AlphaFoldDB" id="A0AB74URI6"/>
<organism evidence="1">
    <name type="scientific">Rhodanobacter sp. FW102-FHT14D07</name>
    <dbReference type="NCBI Taxonomy" id="3351462"/>
    <lineage>
        <taxon>Bacteria</taxon>
        <taxon>Pseudomonadati</taxon>
        <taxon>Pseudomonadota</taxon>
        <taxon>Gammaproteobacteria</taxon>
        <taxon>Lysobacterales</taxon>
        <taxon>Rhodanobacteraceae</taxon>
        <taxon>Rhodanobacter</taxon>
    </lineage>
</organism>
<proteinExistence type="predicted"/>